<dbReference type="Proteomes" id="UP001145021">
    <property type="component" value="Unassembled WGS sequence"/>
</dbReference>
<dbReference type="GO" id="GO:0016787">
    <property type="term" value="F:hydrolase activity"/>
    <property type="evidence" value="ECO:0007669"/>
    <property type="project" value="UniProtKB-KW"/>
</dbReference>
<dbReference type="InterPro" id="IPR050300">
    <property type="entry name" value="GDXG_lipolytic_enzyme"/>
</dbReference>
<dbReference type="Gene3D" id="3.40.50.1820">
    <property type="entry name" value="alpha/beta hydrolase"/>
    <property type="match status" value="1"/>
</dbReference>
<protein>
    <recommendedName>
        <fullName evidence="4">UBA domain-containing protein</fullName>
    </recommendedName>
</protein>
<dbReference type="PROSITE" id="PS50030">
    <property type="entry name" value="UBA"/>
    <property type="match status" value="1"/>
</dbReference>
<evidence type="ECO:0000259" key="4">
    <source>
        <dbReference type="PROSITE" id="PS50030"/>
    </source>
</evidence>
<evidence type="ECO:0000313" key="5">
    <source>
        <dbReference type="EMBL" id="KAJ1642971.1"/>
    </source>
</evidence>
<evidence type="ECO:0000313" key="6">
    <source>
        <dbReference type="Proteomes" id="UP001145021"/>
    </source>
</evidence>
<dbReference type="InterPro" id="IPR033140">
    <property type="entry name" value="Lipase_GDXG_put_SER_AS"/>
</dbReference>
<feature type="active site" evidence="3">
    <location>
        <position position="240"/>
    </location>
</feature>
<keyword evidence="2" id="KW-0378">Hydrolase</keyword>
<organism evidence="5 6">
    <name type="scientific">Coemansia asiatica</name>
    <dbReference type="NCBI Taxonomy" id="1052880"/>
    <lineage>
        <taxon>Eukaryota</taxon>
        <taxon>Fungi</taxon>
        <taxon>Fungi incertae sedis</taxon>
        <taxon>Zoopagomycota</taxon>
        <taxon>Kickxellomycotina</taxon>
        <taxon>Kickxellomycetes</taxon>
        <taxon>Kickxellales</taxon>
        <taxon>Kickxellaceae</taxon>
        <taxon>Coemansia</taxon>
    </lineage>
</organism>
<dbReference type="SUPFAM" id="SSF53474">
    <property type="entry name" value="alpha/beta-Hydrolases"/>
    <property type="match status" value="1"/>
</dbReference>
<evidence type="ECO:0000256" key="1">
    <source>
        <dbReference type="ARBA" id="ARBA00010515"/>
    </source>
</evidence>
<accession>A0A9W7XHG1</accession>
<reference evidence="5" key="1">
    <citation type="submission" date="2022-07" db="EMBL/GenBank/DDBJ databases">
        <title>Phylogenomic reconstructions and comparative analyses of Kickxellomycotina fungi.</title>
        <authorList>
            <person name="Reynolds N.K."/>
            <person name="Stajich J.E."/>
            <person name="Barry K."/>
            <person name="Grigoriev I.V."/>
            <person name="Crous P."/>
            <person name="Smith M.E."/>
        </authorList>
    </citation>
    <scope>NUCLEOTIDE SEQUENCE</scope>
    <source>
        <strain evidence="5">NBRC 105413</strain>
    </source>
</reference>
<dbReference type="EMBL" id="JANBOH010000312">
    <property type="protein sequence ID" value="KAJ1642971.1"/>
    <property type="molecule type" value="Genomic_DNA"/>
</dbReference>
<feature type="domain" description="UBA" evidence="4">
    <location>
        <begin position="213"/>
        <end position="255"/>
    </location>
</feature>
<name>A0A9W7XHG1_9FUNG</name>
<proteinExistence type="inferred from homology"/>
<dbReference type="AlphaFoldDB" id="A0A9W7XHG1"/>
<dbReference type="InterPro" id="IPR029058">
    <property type="entry name" value="AB_hydrolase_fold"/>
</dbReference>
<dbReference type="PANTHER" id="PTHR48081">
    <property type="entry name" value="AB HYDROLASE SUPERFAMILY PROTEIN C4A8.06C"/>
    <property type="match status" value="1"/>
</dbReference>
<keyword evidence="6" id="KW-1185">Reference proteome</keyword>
<dbReference type="InterPro" id="IPR015940">
    <property type="entry name" value="UBA"/>
</dbReference>
<dbReference type="Pfam" id="PF07859">
    <property type="entry name" value="Abhydrolase_3"/>
    <property type="match status" value="1"/>
</dbReference>
<dbReference type="PROSITE" id="PS01174">
    <property type="entry name" value="LIPASE_GDXG_SER"/>
    <property type="match status" value="1"/>
</dbReference>
<sequence>MEILSKASLAAGIAASVAKSTISYYVRGPKCASWPLWFQIKHDAIHSVVKKSAHRVVTDDEIDSIDFAEIAADNRKYDLPVSEIPPSMGSFERGIIDVSAVPIDTQAFAGTGPAEKELVSLTETDLSKSSSERRQIAFDIIVPTTLIVTAPSAFECKPLNSNEHIILYLHGGGYALGSAASHRGLTGRLAFQSNLRCVAIDYRLAPLHPYPAQLHDAFIALQYLVQQGFQPENIVLAGDSAGGNLVLALTMLLRHIGVPQLRGLVLFSPWPDLVSQRPSIRQNDKFDYLAAIPHESPLCQSRLFYAPGRPYSQELIAEMAHPLVSPINGDFKDFPPTLIQVGDKEMLFDDISELHHNMLAANPDRHGSFIYECYADMLHVFHQFLDLPAAQEAFISAGKFIKGL</sequence>
<evidence type="ECO:0000256" key="3">
    <source>
        <dbReference type="PROSITE-ProRule" id="PRU10038"/>
    </source>
</evidence>
<gene>
    <name evidence="5" type="ORF">LPJ64_005215</name>
</gene>
<dbReference type="PANTHER" id="PTHR48081:SF8">
    <property type="entry name" value="ALPHA_BETA HYDROLASE FOLD-3 DOMAIN-CONTAINING PROTEIN-RELATED"/>
    <property type="match status" value="1"/>
</dbReference>
<dbReference type="InterPro" id="IPR002168">
    <property type="entry name" value="Lipase_GDXG_HIS_AS"/>
</dbReference>
<evidence type="ECO:0000256" key="2">
    <source>
        <dbReference type="ARBA" id="ARBA00022801"/>
    </source>
</evidence>
<comment type="caution">
    <text evidence="5">The sequence shown here is derived from an EMBL/GenBank/DDBJ whole genome shotgun (WGS) entry which is preliminary data.</text>
</comment>
<dbReference type="InterPro" id="IPR013094">
    <property type="entry name" value="AB_hydrolase_3"/>
</dbReference>
<dbReference type="PROSITE" id="PS01173">
    <property type="entry name" value="LIPASE_GDXG_HIS"/>
    <property type="match status" value="1"/>
</dbReference>
<comment type="similarity">
    <text evidence="1">Belongs to the 'GDXG' lipolytic enzyme family.</text>
</comment>